<keyword evidence="1" id="KW-0472">Membrane</keyword>
<dbReference type="InterPro" id="IPR025164">
    <property type="entry name" value="Toastrack_DUF4097"/>
</dbReference>
<feature type="transmembrane region" description="Helical" evidence="1">
    <location>
        <begin position="6"/>
        <end position="29"/>
    </location>
</feature>
<dbReference type="RefSeq" id="WP_186853931.1">
    <property type="nucleotide sequence ID" value="NZ_JACOPG010000001.1"/>
</dbReference>
<name>A0ABR7GE89_9FIRM</name>
<evidence type="ECO:0000313" key="3">
    <source>
        <dbReference type="EMBL" id="MBC5685742.1"/>
    </source>
</evidence>
<evidence type="ECO:0000259" key="2">
    <source>
        <dbReference type="Pfam" id="PF13349"/>
    </source>
</evidence>
<keyword evidence="1" id="KW-0812">Transmembrane</keyword>
<dbReference type="Pfam" id="PF13349">
    <property type="entry name" value="DUF4097"/>
    <property type="match status" value="1"/>
</dbReference>
<gene>
    <name evidence="3" type="ORF">H8R94_03795</name>
</gene>
<reference evidence="3 4" key="1">
    <citation type="submission" date="2020-08" db="EMBL/GenBank/DDBJ databases">
        <title>Genome public.</title>
        <authorList>
            <person name="Liu C."/>
            <person name="Sun Q."/>
        </authorList>
    </citation>
    <scope>NUCLEOTIDE SEQUENCE [LARGE SCALE GENOMIC DNA]</scope>
    <source>
        <strain evidence="3 4">NSJ-9</strain>
    </source>
</reference>
<evidence type="ECO:0000256" key="1">
    <source>
        <dbReference type="SAM" id="Phobius"/>
    </source>
</evidence>
<sequence length="263" mass="28825">MKKRTWYLTLLTIITVICIAIGLLVHVVLPAGNWLSDMSDDLDDVNDSESFLSGSTVYEEVAAFSNIHLEMEVSDISIAYGDTYAISYKTNKENLLPQYEVKNETLYISQKTKKVHGLTNNADCTCKITVPKDAVLKLIDGTIDVGDFTMERLGTDTLNISSSVGDIDISDNLFTTITLQSDVGDISLENVTFQTAALSSDVGDIDVETPSPLDSYKMDLSCDIGEIEINDRSFRSHYKQDAAAANAQTLTVTSDTGDISIEY</sequence>
<feature type="domain" description="DUF4097" evidence="2">
    <location>
        <begin position="65"/>
        <end position="262"/>
    </location>
</feature>
<evidence type="ECO:0000313" key="4">
    <source>
        <dbReference type="Proteomes" id="UP000643810"/>
    </source>
</evidence>
<accession>A0ABR7GE89</accession>
<dbReference type="EMBL" id="JACOPG010000001">
    <property type="protein sequence ID" value="MBC5685742.1"/>
    <property type="molecule type" value="Genomic_DNA"/>
</dbReference>
<keyword evidence="4" id="KW-1185">Reference proteome</keyword>
<organism evidence="3 4">
    <name type="scientific">Roseburia lenta</name>
    <dbReference type="NCBI Taxonomy" id="2763061"/>
    <lineage>
        <taxon>Bacteria</taxon>
        <taxon>Bacillati</taxon>
        <taxon>Bacillota</taxon>
        <taxon>Clostridia</taxon>
        <taxon>Lachnospirales</taxon>
        <taxon>Lachnospiraceae</taxon>
        <taxon>Roseburia</taxon>
    </lineage>
</organism>
<dbReference type="Proteomes" id="UP000643810">
    <property type="component" value="Unassembled WGS sequence"/>
</dbReference>
<comment type="caution">
    <text evidence="3">The sequence shown here is derived from an EMBL/GenBank/DDBJ whole genome shotgun (WGS) entry which is preliminary data.</text>
</comment>
<keyword evidence="1" id="KW-1133">Transmembrane helix</keyword>
<proteinExistence type="predicted"/>
<protein>
    <submittedName>
        <fullName evidence="3">DUF4097 family beta strand repeat protein</fullName>
    </submittedName>
</protein>